<dbReference type="EMBL" id="RCMV01000201">
    <property type="protein sequence ID" value="KAG3221927.1"/>
    <property type="molecule type" value="Genomic_DNA"/>
</dbReference>
<evidence type="ECO:0000313" key="6">
    <source>
        <dbReference type="EMBL" id="RAW36911.1"/>
    </source>
</evidence>
<evidence type="ECO:0000313" key="4">
    <source>
        <dbReference type="EMBL" id="KAG2977263.1"/>
    </source>
</evidence>
<evidence type="ECO:0000313" key="1">
    <source>
        <dbReference type="EMBL" id="KAG2854772.1"/>
    </source>
</evidence>
<name>A0A329SK04_9STRA</name>
<comment type="caution">
    <text evidence="6">The sequence shown here is derived from an EMBL/GenBank/DDBJ whole genome shotgun (WGS) entry which is preliminary data.</text>
</comment>
<evidence type="ECO:0000313" key="5">
    <source>
        <dbReference type="EMBL" id="KAG3221927.1"/>
    </source>
</evidence>
<gene>
    <name evidence="6" type="ORF">PC110_g6850</name>
    <name evidence="1" type="ORF">PC113_g13006</name>
    <name evidence="2" type="ORF">PC115_g11926</name>
    <name evidence="3" type="ORF">PC117_g11622</name>
    <name evidence="4" type="ORF">PC118_g12971</name>
    <name evidence="5" type="ORF">PC129_g7370</name>
</gene>
<protein>
    <submittedName>
        <fullName evidence="6">Uncharacterized protein</fullName>
    </submittedName>
</protein>
<dbReference type="EMBL" id="RCMG01000409">
    <property type="protein sequence ID" value="KAG2854772.1"/>
    <property type="molecule type" value="Genomic_DNA"/>
</dbReference>
<accession>A0A329SK04</accession>
<dbReference type="Proteomes" id="UP000251314">
    <property type="component" value="Unassembled WGS sequence"/>
</dbReference>
<evidence type="ECO:0000313" key="3">
    <source>
        <dbReference type="EMBL" id="KAG2937582.1"/>
    </source>
</evidence>
<keyword evidence="7" id="KW-1185">Reference proteome</keyword>
<organism evidence="6 7">
    <name type="scientific">Phytophthora cactorum</name>
    <dbReference type="NCBI Taxonomy" id="29920"/>
    <lineage>
        <taxon>Eukaryota</taxon>
        <taxon>Sar</taxon>
        <taxon>Stramenopiles</taxon>
        <taxon>Oomycota</taxon>
        <taxon>Peronosporomycetes</taxon>
        <taxon>Peronosporales</taxon>
        <taxon>Peronosporaceae</taxon>
        <taxon>Phytophthora</taxon>
    </lineage>
</organism>
<dbReference type="EMBL" id="MJFZ01000126">
    <property type="protein sequence ID" value="RAW36911.1"/>
    <property type="molecule type" value="Genomic_DNA"/>
</dbReference>
<dbReference type="EMBL" id="RCMK01000304">
    <property type="protein sequence ID" value="KAG2937582.1"/>
    <property type="molecule type" value="Genomic_DNA"/>
</dbReference>
<dbReference type="EMBL" id="RCML01000431">
    <property type="protein sequence ID" value="KAG2977263.1"/>
    <property type="molecule type" value="Genomic_DNA"/>
</dbReference>
<proteinExistence type="predicted"/>
<sequence length="146" mass="16273">MVFKISLALGFQEHHEQLHKSPSILAREEYLDDDDEWDEHVKPRRRSSSVGVALNSCFTSLSSSLGAVTTRAKKLYSRDSSRPGRRLCHSMIEIPSAQVGRLRTRANSMPAPYRSSESNLDLFGGVEGQIRDEDSTGGCLPKIEPQ</sequence>
<evidence type="ECO:0000313" key="7">
    <source>
        <dbReference type="Proteomes" id="UP000251314"/>
    </source>
</evidence>
<dbReference type="OrthoDB" id="106285at2759"/>
<dbReference type="Proteomes" id="UP000736787">
    <property type="component" value="Unassembled WGS sequence"/>
</dbReference>
<dbReference type="Proteomes" id="UP000760860">
    <property type="component" value="Unassembled WGS sequence"/>
</dbReference>
<dbReference type="VEuPathDB" id="FungiDB:PC110_g6850"/>
<dbReference type="EMBL" id="RCMI01000386">
    <property type="protein sequence ID" value="KAG2913681.1"/>
    <property type="molecule type" value="Genomic_DNA"/>
</dbReference>
<evidence type="ECO:0000313" key="2">
    <source>
        <dbReference type="EMBL" id="KAG2913681.1"/>
    </source>
</evidence>
<dbReference type="Proteomes" id="UP000735874">
    <property type="component" value="Unassembled WGS sequence"/>
</dbReference>
<reference evidence="6 7" key="1">
    <citation type="submission" date="2018-01" db="EMBL/GenBank/DDBJ databases">
        <title>Draft genome of the strawberry crown rot pathogen Phytophthora cactorum.</title>
        <authorList>
            <person name="Armitage A.D."/>
            <person name="Lysoe E."/>
            <person name="Nellist C.F."/>
            <person name="Harrison R.J."/>
            <person name="Brurberg M.B."/>
        </authorList>
    </citation>
    <scope>NUCLEOTIDE SEQUENCE [LARGE SCALE GENOMIC DNA]</scope>
    <source>
        <strain evidence="6 7">10300</strain>
    </source>
</reference>
<dbReference type="Proteomes" id="UP000774804">
    <property type="component" value="Unassembled WGS sequence"/>
</dbReference>
<dbReference type="Proteomes" id="UP000697107">
    <property type="component" value="Unassembled WGS sequence"/>
</dbReference>
<reference evidence="1" key="2">
    <citation type="submission" date="2018-10" db="EMBL/GenBank/DDBJ databases">
        <title>Effector identification in a new, highly contiguous assembly of the strawberry crown rot pathogen Phytophthora cactorum.</title>
        <authorList>
            <person name="Armitage A.D."/>
            <person name="Nellist C.F."/>
            <person name="Bates H."/>
            <person name="Vickerstaff R.J."/>
            <person name="Harrison R.J."/>
        </authorList>
    </citation>
    <scope>NUCLEOTIDE SEQUENCE</scope>
    <source>
        <strain evidence="1">15-7</strain>
        <strain evidence="2">4032</strain>
        <strain evidence="3">4040</strain>
        <strain evidence="4">P415</strain>
        <strain evidence="5">P421</strain>
    </source>
</reference>
<dbReference type="AlphaFoldDB" id="A0A329SK04"/>